<dbReference type="EC" id="2.4.1.17" evidence="5"/>
<organism evidence="6 7">
    <name type="scientific">Pomacea canaliculata</name>
    <name type="common">Golden apple snail</name>
    <dbReference type="NCBI Taxonomy" id="400727"/>
    <lineage>
        <taxon>Eukaryota</taxon>
        <taxon>Metazoa</taxon>
        <taxon>Spiralia</taxon>
        <taxon>Lophotrochozoa</taxon>
        <taxon>Mollusca</taxon>
        <taxon>Gastropoda</taxon>
        <taxon>Caenogastropoda</taxon>
        <taxon>Architaenioglossa</taxon>
        <taxon>Ampullarioidea</taxon>
        <taxon>Ampullariidae</taxon>
        <taxon>Pomacea</taxon>
    </lineage>
</organism>
<keyword evidence="2 4" id="KW-0328">Glycosyltransferase</keyword>
<evidence type="ECO:0000256" key="5">
    <source>
        <dbReference type="RuleBase" id="RU362059"/>
    </source>
</evidence>
<proteinExistence type="inferred from homology"/>
<dbReference type="InterPro" id="IPR035595">
    <property type="entry name" value="UDP_glycos_trans_CS"/>
</dbReference>
<evidence type="ECO:0000256" key="2">
    <source>
        <dbReference type="ARBA" id="ARBA00022676"/>
    </source>
</evidence>
<comment type="similarity">
    <text evidence="1 4">Belongs to the UDP-glycosyltransferase family.</text>
</comment>
<dbReference type="STRING" id="400727.A0A2T7Q0I3"/>
<accession>A0A2T7Q0I3</accession>
<dbReference type="PROSITE" id="PS00375">
    <property type="entry name" value="UDPGT"/>
    <property type="match status" value="1"/>
</dbReference>
<keyword evidence="5" id="KW-0812">Transmembrane</keyword>
<dbReference type="SUPFAM" id="SSF53756">
    <property type="entry name" value="UDP-Glycosyltransferase/glycogen phosphorylase"/>
    <property type="match status" value="1"/>
</dbReference>
<sequence>MPNIKLIGGTATGPAKPLPSYLQKFMDEATEGVVLVTFGSYVLDIPQEVSDKLWEVFRRLPYRVVFRSSLPSPNSARILTSPWVPQNDILGHPNTMAFVSHCGKNGQYEALYHAVPVVATPMFGDQRYNAERMRVKGFAELVDVRTASVDEIVDTILLVAGSTKYKSAISAASRLFRQEYNLPMNEAAFWLDHVMEYGGAYMRSSGHDMPLYQFMLIDVIAFLVTCCLLALALVSALLVIVCRYLCKKERRRYILTLVVEEESLSKHSKKIHRLTKKFIRASKKSFLGLCKLFVVIGYTERDQERTFAQQERQV</sequence>
<comment type="caution">
    <text evidence="6">The sequence shown here is derived from an EMBL/GenBank/DDBJ whole genome shotgun (WGS) entry which is preliminary data.</text>
</comment>
<feature type="transmembrane region" description="Helical" evidence="5">
    <location>
        <begin position="219"/>
        <end position="246"/>
    </location>
</feature>
<dbReference type="PANTHER" id="PTHR48043:SF145">
    <property type="entry name" value="FI06409P-RELATED"/>
    <property type="match status" value="1"/>
</dbReference>
<dbReference type="InterPro" id="IPR050271">
    <property type="entry name" value="UDP-glycosyltransferase"/>
</dbReference>
<evidence type="ECO:0000256" key="1">
    <source>
        <dbReference type="ARBA" id="ARBA00009995"/>
    </source>
</evidence>
<dbReference type="OrthoDB" id="5835829at2759"/>
<dbReference type="CDD" id="cd03784">
    <property type="entry name" value="GT1_Gtf-like"/>
    <property type="match status" value="1"/>
</dbReference>
<dbReference type="OMA" id="SFKERTH"/>
<dbReference type="Gene3D" id="3.40.50.2000">
    <property type="entry name" value="Glycogen Phosphorylase B"/>
    <property type="match status" value="1"/>
</dbReference>
<comment type="subcellular location">
    <subcellularLocation>
        <location evidence="5">Membrane</location>
        <topology evidence="5">Single-pass membrane protein</topology>
    </subcellularLocation>
</comment>
<evidence type="ECO:0000313" key="6">
    <source>
        <dbReference type="EMBL" id="PVD39186.1"/>
    </source>
</evidence>
<dbReference type="Pfam" id="PF00201">
    <property type="entry name" value="UDPGT"/>
    <property type="match status" value="1"/>
</dbReference>
<keyword evidence="3 4" id="KW-0808">Transferase</keyword>
<comment type="catalytic activity">
    <reaction evidence="5">
        <text>glucuronate acceptor + UDP-alpha-D-glucuronate = acceptor beta-D-glucuronoside + UDP + H(+)</text>
        <dbReference type="Rhea" id="RHEA:21032"/>
        <dbReference type="ChEBI" id="CHEBI:15378"/>
        <dbReference type="ChEBI" id="CHEBI:58052"/>
        <dbReference type="ChEBI" id="CHEBI:58223"/>
        <dbReference type="ChEBI" id="CHEBI:132367"/>
        <dbReference type="ChEBI" id="CHEBI:132368"/>
        <dbReference type="EC" id="2.4.1.17"/>
    </reaction>
</comment>
<dbReference type="PANTHER" id="PTHR48043">
    <property type="entry name" value="EG:EG0003.4 PROTEIN-RELATED"/>
    <property type="match status" value="1"/>
</dbReference>
<protein>
    <recommendedName>
        <fullName evidence="5">UDP-glucuronosyltransferase</fullName>
        <ecNumber evidence="5">2.4.1.17</ecNumber>
    </recommendedName>
</protein>
<gene>
    <name evidence="6" type="ORF">C0Q70_01814</name>
</gene>
<dbReference type="EMBL" id="PZQS01000001">
    <property type="protein sequence ID" value="PVD39186.1"/>
    <property type="molecule type" value="Genomic_DNA"/>
</dbReference>
<reference evidence="6 7" key="1">
    <citation type="submission" date="2018-04" db="EMBL/GenBank/DDBJ databases">
        <title>The genome of golden apple snail Pomacea canaliculata provides insight into stress tolerance and invasive adaptation.</title>
        <authorList>
            <person name="Liu C."/>
            <person name="Liu B."/>
            <person name="Ren Y."/>
            <person name="Zhang Y."/>
            <person name="Wang H."/>
            <person name="Li S."/>
            <person name="Jiang F."/>
            <person name="Yin L."/>
            <person name="Zhang G."/>
            <person name="Qian W."/>
            <person name="Fan W."/>
        </authorList>
    </citation>
    <scope>NUCLEOTIDE SEQUENCE [LARGE SCALE GENOMIC DNA]</scope>
    <source>
        <strain evidence="6">SZHN2017</strain>
        <tissue evidence="6">Muscle</tissue>
    </source>
</reference>
<dbReference type="Proteomes" id="UP000245119">
    <property type="component" value="Linkage Group LG1"/>
</dbReference>
<dbReference type="InterPro" id="IPR002213">
    <property type="entry name" value="UDP_glucos_trans"/>
</dbReference>
<evidence type="ECO:0000313" key="7">
    <source>
        <dbReference type="Proteomes" id="UP000245119"/>
    </source>
</evidence>
<keyword evidence="5" id="KW-1133">Transmembrane helix</keyword>
<dbReference type="GO" id="GO:0015020">
    <property type="term" value="F:glucuronosyltransferase activity"/>
    <property type="evidence" value="ECO:0007669"/>
    <property type="project" value="UniProtKB-EC"/>
</dbReference>
<dbReference type="AlphaFoldDB" id="A0A2T7Q0I3"/>
<dbReference type="FunFam" id="3.40.50.2000:FF:000021">
    <property type="entry name" value="UDP-glucuronosyltransferase"/>
    <property type="match status" value="1"/>
</dbReference>
<evidence type="ECO:0000256" key="3">
    <source>
        <dbReference type="ARBA" id="ARBA00022679"/>
    </source>
</evidence>
<dbReference type="GO" id="GO:0016020">
    <property type="term" value="C:membrane"/>
    <property type="evidence" value="ECO:0007669"/>
    <property type="project" value="UniProtKB-SubCell"/>
</dbReference>
<keyword evidence="7" id="KW-1185">Reference proteome</keyword>
<keyword evidence="5" id="KW-0472">Membrane</keyword>
<evidence type="ECO:0000256" key="4">
    <source>
        <dbReference type="RuleBase" id="RU003718"/>
    </source>
</evidence>
<name>A0A2T7Q0I3_POMCA</name>